<keyword evidence="10" id="KW-1185">Reference proteome</keyword>
<evidence type="ECO:0000313" key="10">
    <source>
        <dbReference type="Proteomes" id="UP000187406"/>
    </source>
</evidence>
<evidence type="ECO:0000256" key="6">
    <source>
        <dbReference type="ARBA" id="ARBA00023004"/>
    </source>
</evidence>
<dbReference type="InterPro" id="IPR042265">
    <property type="entry name" value="DPH1/DPH2_3"/>
</dbReference>
<dbReference type="OrthoDB" id="449241at2759"/>
<comment type="cofactor">
    <cofactor evidence="1">
        <name>[4Fe-4S] cluster</name>
        <dbReference type="ChEBI" id="CHEBI:49883"/>
    </cofactor>
</comment>
<accession>A0A1Q3CWR5</accession>
<dbReference type="STRING" id="3775.A0A1Q3CWR5"/>
<evidence type="ECO:0000256" key="4">
    <source>
        <dbReference type="ARBA" id="ARBA00021914"/>
    </source>
</evidence>
<proteinExistence type="inferred from homology"/>
<name>A0A1Q3CWR5_CEPFO</name>
<evidence type="ECO:0000256" key="1">
    <source>
        <dbReference type="ARBA" id="ARBA00001966"/>
    </source>
</evidence>
<dbReference type="GO" id="GO:0046872">
    <property type="term" value="F:metal ion binding"/>
    <property type="evidence" value="ECO:0007669"/>
    <property type="project" value="UniProtKB-KW"/>
</dbReference>
<evidence type="ECO:0000256" key="5">
    <source>
        <dbReference type="ARBA" id="ARBA00022723"/>
    </source>
</evidence>
<dbReference type="NCBIfam" id="TIGR00322">
    <property type="entry name" value="diphth2_R"/>
    <property type="match status" value="1"/>
</dbReference>
<dbReference type="UniPathway" id="UPA00559"/>
<sequence>MEIESNYEIALTADFIHSRNFKRVALQFPDELLKDSTRVVSGLRDRLKSLRESDAEGNADDKGIGLFIMADTTYGSCCVDEVGASHIDADCVIHYGHTCLSPTSTLPAFCVFGKASISVSDCVENLSKYALTNGKPILVLYGLEYAHAMPSIRQALTEASVSCVSASKLELHFTDVMCSVINPSEDNRNSIGVLGLSSGQISTDSSCAVADSSFSIGGLIWDIPKGHRMEDYLLFWIGSDGSAFANIVLTFNGCEIVRYDAKENHLVTDFSQKRRILKRRYYLVEKAKDANIIGILVGTLGVAGYLHMIHQLKELIIGAGKKAYTLVMGKPNPAKLANFPECDVFICVSCPQTALLDSKEFLAPVITPFEAMLAFNRGSQWTGAYVMEFRDLIDSSPLEVRKQSEEARFSFLQGGYVEDFDLQETGNRDEEEGTLALVSATEKALQLQDRNPMSLVKGTAKSGAEYLIARSYHGLEMHSNNSLPEAYILGRSGKASGYKDEKSKQEG</sequence>
<dbReference type="InterPro" id="IPR010014">
    <property type="entry name" value="DHP2"/>
</dbReference>
<dbReference type="PANTHER" id="PTHR10762:SF2">
    <property type="entry name" value="2-(3-AMINO-3-CARBOXYPROPYL)HISTIDINE SYNTHASE SUBUNIT 2"/>
    <property type="match status" value="1"/>
</dbReference>
<keyword evidence="7 8" id="KW-0411">Iron-sulfur</keyword>
<comment type="similarity">
    <text evidence="3 8">Belongs to the DPH1/DPH2 family. DPH2 subfamily.</text>
</comment>
<dbReference type="FunFam" id="3.40.50.11840:FF:000002">
    <property type="entry name" value="2-(3-amino-3-carboxypropyl)histidine synthase subunit 2"/>
    <property type="match status" value="1"/>
</dbReference>
<comment type="caution">
    <text evidence="9">The sequence shown here is derived from an EMBL/GenBank/DDBJ whole genome shotgun (WGS) entry which is preliminary data.</text>
</comment>
<comment type="pathway">
    <text evidence="2 8">Protein modification; peptidyl-diphthamide biosynthesis.</text>
</comment>
<gene>
    <name evidence="9" type="ORF">CFOL_v3_28066</name>
</gene>
<dbReference type="GO" id="GO:0090560">
    <property type="term" value="F:2-(3-amino-3-carboxypropyl)histidine synthase activity"/>
    <property type="evidence" value="ECO:0007669"/>
    <property type="project" value="InterPro"/>
</dbReference>
<reference evidence="10" key="1">
    <citation type="submission" date="2016-04" db="EMBL/GenBank/DDBJ databases">
        <title>Cephalotus genome sequencing.</title>
        <authorList>
            <person name="Fukushima K."/>
            <person name="Hasebe M."/>
            <person name="Fang X."/>
        </authorList>
    </citation>
    <scope>NUCLEOTIDE SEQUENCE [LARGE SCALE GENOMIC DNA]</scope>
    <source>
        <strain evidence="10">cv. St1</strain>
    </source>
</reference>
<dbReference type="PANTHER" id="PTHR10762">
    <property type="entry name" value="DIPHTHAMIDE BIOSYNTHESIS PROTEIN"/>
    <property type="match status" value="1"/>
</dbReference>
<evidence type="ECO:0000256" key="2">
    <source>
        <dbReference type="ARBA" id="ARBA00005156"/>
    </source>
</evidence>
<dbReference type="SFLD" id="SFLDS00032">
    <property type="entry name" value="Radical_SAM_3-amino-3-carboxyp"/>
    <property type="match status" value="1"/>
</dbReference>
<dbReference type="SFLD" id="SFLDG01121">
    <property type="entry name" value="Diphthamide_biosynthesis"/>
    <property type="match status" value="1"/>
</dbReference>
<keyword evidence="5 8" id="KW-0479">Metal-binding</keyword>
<dbReference type="FunFam" id="3.40.50.11860:FF:000001">
    <property type="entry name" value="2-(3-amino-3-carboxypropyl)histidine synthase subunit 2"/>
    <property type="match status" value="1"/>
</dbReference>
<dbReference type="Pfam" id="PF01866">
    <property type="entry name" value="Diphthamide_syn"/>
    <property type="match status" value="1"/>
</dbReference>
<keyword evidence="6 8" id="KW-0408">Iron</keyword>
<dbReference type="NCBIfam" id="TIGR00272">
    <property type="entry name" value="DPH2"/>
    <property type="match status" value="1"/>
</dbReference>
<dbReference type="Gene3D" id="3.40.50.11860">
    <property type="entry name" value="Diphthamide synthesis DPH1/DPH2 domain 3"/>
    <property type="match status" value="1"/>
</dbReference>
<dbReference type="GO" id="GO:0017183">
    <property type="term" value="P:protein histidyl modification to diphthamide"/>
    <property type="evidence" value="ECO:0007669"/>
    <property type="project" value="UniProtKB-UniPathway"/>
</dbReference>
<comment type="function">
    <text evidence="8">Required for the first step of diphthamide biosynthesis, a post-translational modification of histidine which occurs in elongation factor 2. DPH1 and DPH2 transfer a 3-amino-3-carboxypropyl (ACP) group from S-adenosyl-L-methionine (SAM) to a histidine residue, the reaction is assisted by a reduction system comprising DPH3 and a NADH-dependent reductase. Facilitates the reduction of the catalytic iron-sulfur cluster found in the DPH1 subunit.</text>
</comment>
<evidence type="ECO:0000256" key="8">
    <source>
        <dbReference type="RuleBase" id="RU364133"/>
    </source>
</evidence>
<dbReference type="InterPro" id="IPR016435">
    <property type="entry name" value="DPH1/DPH2"/>
</dbReference>
<dbReference type="GO" id="GO:0051536">
    <property type="term" value="F:iron-sulfur cluster binding"/>
    <property type="evidence" value="ECO:0007669"/>
    <property type="project" value="UniProtKB-KW"/>
</dbReference>
<dbReference type="FunCoup" id="A0A1Q3CWR5">
    <property type="interactions" value="3222"/>
</dbReference>
<organism evidence="9 10">
    <name type="scientific">Cephalotus follicularis</name>
    <name type="common">Albany pitcher plant</name>
    <dbReference type="NCBI Taxonomy" id="3775"/>
    <lineage>
        <taxon>Eukaryota</taxon>
        <taxon>Viridiplantae</taxon>
        <taxon>Streptophyta</taxon>
        <taxon>Embryophyta</taxon>
        <taxon>Tracheophyta</taxon>
        <taxon>Spermatophyta</taxon>
        <taxon>Magnoliopsida</taxon>
        <taxon>eudicotyledons</taxon>
        <taxon>Gunneridae</taxon>
        <taxon>Pentapetalae</taxon>
        <taxon>rosids</taxon>
        <taxon>fabids</taxon>
        <taxon>Oxalidales</taxon>
        <taxon>Cephalotaceae</taxon>
        <taxon>Cephalotus</taxon>
    </lineage>
</organism>
<evidence type="ECO:0000256" key="7">
    <source>
        <dbReference type="ARBA" id="ARBA00023014"/>
    </source>
</evidence>
<dbReference type="InParanoid" id="A0A1Q3CWR5"/>
<dbReference type="EMBL" id="BDDD01003269">
    <property type="protein sequence ID" value="GAV84622.1"/>
    <property type="molecule type" value="Genomic_DNA"/>
</dbReference>
<dbReference type="Proteomes" id="UP000187406">
    <property type="component" value="Unassembled WGS sequence"/>
</dbReference>
<dbReference type="InterPro" id="IPR042263">
    <property type="entry name" value="DPH1/DPH2_1"/>
</dbReference>
<protein>
    <recommendedName>
        <fullName evidence="4 8">2-(3-amino-3-carboxypropyl)histidine synthase subunit 2</fullName>
    </recommendedName>
</protein>
<dbReference type="Gene3D" id="3.40.50.11840">
    <property type="entry name" value="Diphthamide synthesis DPH1/DPH2 domain 1"/>
    <property type="match status" value="1"/>
</dbReference>
<evidence type="ECO:0000313" key="9">
    <source>
        <dbReference type="EMBL" id="GAV84622.1"/>
    </source>
</evidence>
<dbReference type="AlphaFoldDB" id="A0A1Q3CWR5"/>
<evidence type="ECO:0000256" key="3">
    <source>
        <dbReference type="ARBA" id="ARBA00006179"/>
    </source>
</evidence>